<feature type="domain" description="DUF6534" evidence="3">
    <location>
        <begin position="201"/>
        <end position="289"/>
    </location>
</feature>
<dbReference type="InParanoid" id="A0A409YRP6"/>
<feature type="transmembrane region" description="Helical" evidence="2">
    <location>
        <begin position="524"/>
        <end position="545"/>
    </location>
</feature>
<accession>A0A409YRP6</accession>
<dbReference type="InterPro" id="IPR045339">
    <property type="entry name" value="DUF6534"/>
</dbReference>
<feature type="region of interest" description="Disordered" evidence="1">
    <location>
        <begin position="476"/>
        <end position="502"/>
    </location>
</feature>
<feature type="transmembrane region" description="Helical" evidence="2">
    <location>
        <begin position="921"/>
        <end position="946"/>
    </location>
</feature>
<keyword evidence="2" id="KW-1133">Transmembrane helix</keyword>
<evidence type="ECO:0000256" key="2">
    <source>
        <dbReference type="SAM" id="Phobius"/>
    </source>
</evidence>
<feature type="domain" description="DUF6534" evidence="3">
    <location>
        <begin position="662"/>
        <end position="749"/>
    </location>
</feature>
<sequence>MQRHGADEHKTHYNSVRPSVLPFQMVVTLMCINNTNKMSIILVFPTTDSGTKYSVRFEYSNNHTFGSDKLRPSISVWTICDRNCTDYRVRYRLLLLVWFSAGFGNVDRLDTVNFSPADVPMLCAVIAWIVQFFYAFRIYMLRKSFLWISIVIASTSLTQLAAGLVTGHVLIISKGFQLGKFSRFHDDPHFNGAYNVWIISSIVCDVVVAGSLTWLLFKSRKENPTRGASDRILSRLVYLVVQTNALTTVMAVVSFIGYSILPNSMLFACTTYIMGKLYSNALLATMNNRIISRRIELDDIVFQDLGSLLSTTTSKLDPIAPAIGNPLRKPRTILESSSPKHKFSNSDELKTKTTGSRHRIVGGRSLCSTGHRSRASRAVSSVDDEQPASMLQDQMWLCRRLRIDAFRRQGRYDCSRVVLSCSRGSEKAARVVHEPKETRMNTLFNHNLKLTSGPFEKAAECTLSCTDCARGIHTPASPHPEVPHCPRRRHKPSDAISSSKGHTSPLVRISKFIQHSLLTWRYQIIGTLFNWGLFGVLSTQVYVYYLGFPDDRIRNKVLGRTSPVWFPLRALTTVLRVVYGVYLLEVVQTAMTADDLCFWFARGFGDMDNLDRVNLSPWDAPMMCSIIAWTVQCFYSFRIYMLRKSFVSVSILILLTWFITRIICDALIAATLLWLLLKSRKENASNGKGAQILARLVHLIVQTNALTGSFTFSFLFHSREFGITRIISCYGVGSGYQYSNALLATLNNRIIARKLEMDDIVFRDSHSLLFYLQSQLISNLCKSASSREHDNIRSDIASNRTPGASQIGPQTSLHAQWIRLTDHGDAHKLDAIWCLEHPSFFPDDNMRNKILVYTLYLVEATQTVMTAVDLCSWFATGFGNMNRLDDVNLSPADTPILCGIIALIVQCFYAFRIYMLRKSLVWVSIIVVLTSLIQLAAGLACGYYGFKLHKISRFRGDLALTQFFHVWMISDIVCDVLVAVTLIWLLISKSSGLMYPDT</sequence>
<comment type="caution">
    <text evidence="4">The sequence shown here is derived from an EMBL/GenBank/DDBJ whole genome shotgun (WGS) entry which is preliminary data.</text>
</comment>
<dbReference type="Proteomes" id="UP000284706">
    <property type="component" value="Unassembled WGS sequence"/>
</dbReference>
<dbReference type="Pfam" id="PF20152">
    <property type="entry name" value="DUF6534"/>
    <property type="match status" value="2"/>
</dbReference>
<evidence type="ECO:0000313" key="4">
    <source>
        <dbReference type="EMBL" id="PPR05663.1"/>
    </source>
</evidence>
<keyword evidence="2" id="KW-0812">Transmembrane</keyword>
<feature type="transmembrane region" description="Helical" evidence="2">
    <location>
        <begin position="119"/>
        <end position="139"/>
    </location>
</feature>
<evidence type="ECO:0000256" key="1">
    <source>
        <dbReference type="SAM" id="MobiDB-lite"/>
    </source>
</evidence>
<feature type="transmembrane region" description="Helical" evidence="2">
    <location>
        <begin position="236"/>
        <end position="258"/>
    </location>
</feature>
<keyword evidence="2" id="KW-0472">Membrane</keyword>
<feature type="transmembrane region" description="Helical" evidence="2">
    <location>
        <begin position="620"/>
        <end position="637"/>
    </location>
</feature>
<feature type="transmembrane region" description="Helical" evidence="2">
    <location>
        <begin position="966"/>
        <end position="987"/>
    </location>
</feature>
<proteinExistence type="predicted"/>
<feature type="transmembrane region" description="Helical" evidence="2">
    <location>
        <begin position="192"/>
        <end position="216"/>
    </location>
</feature>
<gene>
    <name evidence="4" type="ORF">CVT26_009236</name>
</gene>
<keyword evidence="5" id="KW-1185">Reference proteome</keyword>
<feature type="transmembrane region" description="Helical" evidence="2">
    <location>
        <begin position="850"/>
        <end position="875"/>
    </location>
</feature>
<feature type="region of interest" description="Disordered" evidence="1">
    <location>
        <begin position="335"/>
        <end position="386"/>
    </location>
</feature>
<evidence type="ECO:0000313" key="5">
    <source>
        <dbReference type="Proteomes" id="UP000284706"/>
    </source>
</evidence>
<feature type="transmembrane region" description="Helical" evidence="2">
    <location>
        <begin position="146"/>
        <end position="172"/>
    </location>
</feature>
<reference evidence="4 5" key="1">
    <citation type="journal article" date="2018" name="Evol. Lett.">
        <title>Horizontal gene cluster transfer increased hallucinogenic mushroom diversity.</title>
        <authorList>
            <person name="Reynolds H.T."/>
            <person name="Vijayakumar V."/>
            <person name="Gluck-Thaler E."/>
            <person name="Korotkin H.B."/>
            <person name="Matheny P.B."/>
            <person name="Slot J.C."/>
        </authorList>
    </citation>
    <scope>NUCLEOTIDE SEQUENCE [LARGE SCALE GENOMIC DNA]</scope>
    <source>
        <strain evidence="4 5">SRW20</strain>
    </source>
</reference>
<dbReference type="PANTHER" id="PTHR40465">
    <property type="entry name" value="CHROMOSOME 1, WHOLE GENOME SHOTGUN SEQUENCE"/>
    <property type="match status" value="1"/>
</dbReference>
<feature type="transmembrane region" description="Helical" evidence="2">
    <location>
        <begin position="895"/>
        <end position="914"/>
    </location>
</feature>
<dbReference type="OrthoDB" id="2953893at2759"/>
<feature type="transmembrane region" description="Helical" evidence="2">
    <location>
        <begin position="91"/>
        <end position="107"/>
    </location>
</feature>
<evidence type="ECO:0000259" key="3">
    <source>
        <dbReference type="Pfam" id="PF20152"/>
    </source>
</evidence>
<dbReference type="EMBL" id="NHYE01000448">
    <property type="protein sequence ID" value="PPR05663.1"/>
    <property type="molecule type" value="Genomic_DNA"/>
</dbReference>
<feature type="transmembrane region" description="Helical" evidence="2">
    <location>
        <begin position="649"/>
        <end position="676"/>
    </location>
</feature>
<dbReference type="AlphaFoldDB" id="A0A409YRP6"/>
<name>A0A409YRP6_9AGAR</name>
<feature type="transmembrane region" description="Helical" evidence="2">
    <location>
        <begin position="696"/>
        <end position="716"/>
    </location>
</feature>
<protein>
    <recommendedName>
        <fullName evidence="3">DUF6534 domain-containing protein</fullName>
    </recommendedName>
</protein>
<organism evidence="4 5">
    <name type="scientific">Gymnopilus dilepis</name>
    <dbReference type="NCBI Taxonomy" id="231916"/>
    <lineage>
        <taxon>Eukaryota</taxon>
        <taxon>Fungi</taxon>
        <taxon>Dikarya</taxon>
        <taxon>Basidiomycota</taxon>
        <taxon>Agaricomycotina</taxon>
        <taxon>Agaricomycetes</taxon>
        <taxon>Agaricomycetidae</taxon>
        <taxon>Agaricales</taxon>
        <taxon>Agaricineae</taxon>
        <taxon>Hymenogastraceae</taxon>
        <taxon>Gymnopilus</taxon>
    </lineage>
</organism>
<dbReference type="PANTHER" id="PTHR40465:SF1">
    <property type="entry name" value="DUF6534 DOMAIN-CONTAINING PROTEIN"/>
    <property type="match status" value="1"/>
</dbReference>